<proteinExistence type="predicted"/>
<dbReference type="Proteomes" id="UP000789860">
    <property type="component" value="Unassembled WGS sequence"/>
</dbReference>
<reference evidence="1" key="1">
    <citation type="submission" date="2021-06" db="EMBL/GenBank/DDBJ databases">
        <authorList>
            <person name="Kallberg Y."/>
            <person name="Tangrot J."/>
            <person name="Rosling A."/>
        </authorList>
    </citation>
    <scope>NUCLEOTIDE SEQUENCE</scope>
    <source>
        <strain evidence="1">AU212A</strain>
    </source>
</reference>
<keyword evidence="2" id="KW-1185">Reference proteome</keyword>
<evidence type="ECO:0000313" key="2">
    <source>
        <dbReference type="Proteomes" id="UP000789860"/>
    </source>
</evidence>
<sequence>MDLRFRLISYYSGLKIFNVWLADLALFTAFEYRDIMKNKIYHKSRQCKFTQTDLLYFE</sequence>
<gene>
    <name evidence="1" type="ORF">SCALOS_LOCUS11047</name>
</gene>
<feature type="non-terminal residue" evidence="1">
    <location>
        <position position="58"/>
    </location>
</feature>
<protein>
    <submittedName>
        <fullName evidence="1">5146_t:CDS:1</fullName>
    </submittedName>
</protein>
<name>A0ACA9PSA6_9GLOM</name>
<comment type="caution">
    <text evidence="1">The sequence shown here is derived from an EMBL/GenBank/DDBJ whole genome shotgun (WGS) entry which is preliminary data.</text>
</comment>
<accession>A0ACA9PSA6</accession>
<dbReference type="EMBL" id="CAJVPM010045072">
    <property type="protein sequence ID" value="CAG8715579.1"/>
    <property type="molecule type" value="Genomic_DNA"/>
</dbReference>
<organism evidence="1 2">
    <name type="scientific">Scutellospora calospora</name>
    <dbReference type="NCBI Taxonomy" id="85575"/>
    <lineage>
        <taxon>Eukaryota</taxon>
        <taxon>Fungi</taxon>
        <taxon>Fungi incertae sedis</taxon>
        <taxon>Mucoromycota</taxon>
        <taxon>Glomeromycotina</taxon>
        <taxon>Glomeromycetes</taxon>
        <taxon>Diversisporales</taxon>
        <taxon>Gigasporaceae</taxon>
        <taxon>Scutellospora</taxon>
    </lineage>
</organism>
<evidence type="ECO:0000313" key="1">
    <source>
        <dbReference type="EMBL" id="CAG8715579.1"/>
    </source>
</evidence>